<reference evidence="1" key="1">
    <citation type="journal article" date="2019" name="BMC Genomics">
        <title>A new reference genome for Sorghum bicolor reveals high levels of sequence similarity between sweet and grain genotypes: implications for the genetics of sugar metabolism.</title>
        <authorList>
            <person name="Cooper E.A."/>
            <person name="Brenton Z.W."/>
            <person name="Flinn B.S."/>
            <person name="Jenkins J."/>
            <person name="Shu S."/>
            <person name="Flowers D."/>
            <person name="Luo F."/>
            <person name="Wang Y."/>
            <person name="Xia P."/>
            <person name="Barry K."/>
            <person name="Daum C."/>
            <person name="Lipzen A."/>
            <person name="Yoshinaga Y."/>
            <person name="Schmutz J."/>
            <person name="Saski C."/>
            <person name="Vermerris W."/>
            <person name="Kresovich S."/>
        </authorList>
    </citation>
    <scope>NUCLEOTIDE SEQUENCE</scope>
</reference>
<reference evidence="1" key="2">
    <citation type="submission" date="2020-10" db="EMBL/GenBank/DDBJ databases">
        <authorList>
            <person name="Cooper E.A."/>
            <person name="Brenton Z.W."/>
            <person name="Flinn B.S."/>
            <person name="Jenkins J."/>
            <person name="Shu S."/>
            <person name="Flowers D."/>
            <person name="Luo F."/>
            <person name="Wang Y."/>
            <person name="Xia P."/>
            <person name="Barry K."/>
            <person name="Daum C."/>
            <person name="Lipzen A."/>
            <person name="Yoshinaga Y."/>
            <person name="Schmutz J."/>
            <person name="Saski C."/>
            <person name="Vermerris W."/>
            <person name="Kresovich S."/>
        </authorList>
    </citation>
    <scope>NUCLEOTIDE SEQUENCE</scope>
</reference>
<gene>
    <name evidence="1" type="ORF">BDA96_09G104300</name>
</gene>
<protein>
    <submittedName>
        <fullName evidence="1">Uncharacterized protein</fullName>
    </submittedName>
</protein>
<dbReference type="Proteomes" id="UP000807115">
    <property type="component" value="Chromosome 9"/>
</dbReference>
<accession>A0A921QAX0</accession>
<evidence type="ECO:0000313" key="2">
    <source>
        <dbReference type="Proteomes" id="UP000807115"/>
    </source>
</evidence>
<name>A0A921QAX0_SORBI</name>
<dbReference type="EMBL" id="CM027688">
    <property type="protein sequence ID" value="KAG0517610.1"/>
    <property type="molecule type" value="Genomic_DNA"/>
</dbReference>
<organism evidence="1 2">
    <name type="scientific">Sorghum bicolor</name>
    <name type="common">Sorghum</name>
    <name type="synonym">Sorghum vulgare</name>
    <dbReference type="NCBI Taxonomy" id="4558"/>
    <lineage>
        <taxon>Eukaryota</taxon>
        <taxon>Viridiplantae</taxon>
        <taxon>Streptophyta</taxon>
        <taxon>Embryophyta</taxon>
        <taxon>Tracheophyta</taxon>
        <taxon>Spermatophyta</taxon>
        <taxon>Magnoliopsida</taxon>
        <taxon>Liliopsida</taxon>
        <taxon>Poales</taxon>
        <taxon>Poaceae</taxon>
        <taxon>PACMAD clade</taxon>
        <taxon>Panicoideae</taxon>
        <taxon>Andropogonodae</taxon>
        <taxon>Andropogoneae</taxon>
        <taxon>Sorghinae</taxon>
        <taxon>Sorghum</taxon>
    </lineage>
</organism>
<evidence type="ECO:0000313" key="1">
    <source>
        <dbReference type="EMBL" id="KAG0517610.1"/>
    </source>
</evidence>
<comment type="caution">
    <text evidence="1">The sequence shown here is derived from an EMBL/GenBank/DDBJ whole genome shotgun (WGS) entry which is preliminary data.</text>
</comment>
<sequence length="103" mass="11018">MAVSHRGHVLLGSTAGRLPDAATFCPATKRHGGYVLPSDTTARQGCVGHVLPRPCGGTAAWRLWCGCLPWQYLVTSTFEICSNLLWSKCPLTSDCVCGLLASR</sequence>
<dbReference type="AlphaFoldDB" id="A0A921QAX0"/>
<proteinExistence type="predicted"/>